<dbReference type="AlphaFoldDB" id="A0AAD4ZEH9"/>
<reference evidence="1 2" key="1">
    <citation type="journal article" date="2022" name="G3 (Bethesda)">
        <title>Whole-genome sequence and methylome profiling of the almond [Prunus dulcis (Mill.) D.A. Webb] cultivar 'Nonpareil'.</title>
        <authorList>
            <person name="D'Amico-Willman K.M."/>
            <person name="Ouma W.Z."/>
            <person name="Meulia T."/>
            <person name="Sideli G.M."/>
            <person name="Gradziel T.M."/>
            <person name="Fresnedo-Ramirez J."/>
        </authorList>
    </citation>
    <scope>NUCLEOTIDE SEQUENCE [LARGE SCALE GENOMIC DNA]</scope>
    <source>
        <strain evidence="1">Clone GOH B32 T37-40</strain>
    </source>
</reference>
<organism evidence="1 2">
    <name type="scientific">Prunus dulcis</name>
    <name type="common">Almond</name>
    <name type="synonym">Amygdalus dulcis</name>
    <dbReference type="NCBI Taxonomy" id="3755"/>
    <lineage>
        <taxon>Eukaryota</taxon>
        <taxon>Viridiplantae</taxon>
        <taxon>Streptophyta</taxon>
        <taxon>Embryophyta</taxon>
        <taxon>Tracheophyta</taxon>
        <taxon>Spermatophyta</taxon>
        <taxon>Magnoliopsida</taxon>
        <taxon>eudicotyledons</taxon>
        <taxon>Gunneridae</taxon>
        <taxon>Pentapetalae</taxon>
        <taxon>rosids</taxon>
        <taxon>fabids</taxon>
        <taxon>Rosales</taxon>
        <taxon>Rosaceae</taxon>
        <taxon>Amygdaloideae</taxon>
        <taxon>Amygdaleae</taxon>
        <taxon>Prunus</taxon>
    </lineage>
</organism>
<dbReference type="EMBL" id="JAJFAZ020000002">
    <property type="protein sequence ID" value="KAI5343030.1"/>
    <property type="molecule type" value="Genomic_DNA"/>
</dbReference>
<gene>
    <name evidence="1" type="ORF">L3X38_010906</name>
</gene>
<evidence type="ECO:0000313" key="1">
    <source>
        <dbReference type="EMBL" id="KAI5343030.1"/>
    </source>
</evidence>
<proteinExistence type="predicted"/>
<sequence length="115" mass="13151">MWLPLPEASWCWSSALDHESRQGSKWQHSLSQGDHVWHTDVLEVSGKWEVEVGNENDICEKLGLRTRLRWKLYGSVLDDLPAEGEESLIELPENRKVGNRPIKDEAITSPSRDST</sequence>
<keyword evidence="2" id="KW-1185">Reference proteome</keyword>
<accession>A0AAD4ZEH9</accession>
<protein>
    <submittedName>
        <fullName evidence="1">Uncharacterized protein</fullName>
    </submittedName>
</protein>
<comment type="caution">
    <text evidence="1">The sequence shown here is derived from an EMBL/GenBank/DDBJ whole genome shotgun (WGS) entry which is preliminary data.</text>
</comment>
<evidence type="ECO:0000313" key="2">
    <source>
        <dbReference type="Proteomes" id="UP001054821"/>
    </source>
</evidence>
<dbReference type="Proteomes" id="UP001054821">
    <property type="component" value="Chromosome 2"/>
</dbReference>
<name>A0AAD4ZEH9_PRUDU</name>